<evidence type="ECO:0000256" key="10">
    <source>
        <dbReference type="ARBA" id="ARBA00033270"/>
    </source>
</evidence>
<evidence type="ECO:0000256" key="13">
    <source>
        <dbReference type="ARBA" id="ARBA00041418"/>
    </source>
</evidence>
<dbReference type="GO" id="GO:0032153">
    <property type="term" value="C:cell division site"/>
    <property type="evidence" value="ECO:0007669"/>
    <property type="project" value="TreeGrafter"/>
</dbReference>
<evidence type="ECO:0000313" key="19">
    <source>
        <dbReference type="Proteomes" id="UP000184404"/>
    </source>
</evidence>
<organism evidence="18 19">
    <name type="scientific">Schwartzia succinivorans DSM 10502</name>
    <dbReference type="NCBI Taxonomy" id="1123243"/>
    <lineage>
        <taxon>Bacteria</taxon>
        <taxon>Bacillati</taxon>
        <taxon>Bacillota</taxon>
        <taxon>Negativicutes</taxon>
        <taxon>Selenomonadales</taxon>
        <taxon>Selenomonadaceae</taxon>
        <taxon>Schwartzia</taxon>
    </lineage>
</organism>
<keyword evidence="19" id="KW-1185">Reference proteome</keyword>
<dbReference type="GO" id="GO:0008360">
    <property type="term" value="P:regulation of cell shape"/>
    <property type="evidence" value="ECO:0007669"/>
    <property type="project" value="UniProtKB-KW"/>
</dbReference>
<dbReference type="GO" id="GO:0051301">
    <property type="term" value="P:cell division"/>
    <property type="evidence" value="ECO:0007669"/>
    <property type="project" value="UniProtKB-KW"/>
</dbReference>
<feature type="transmembrane region" description="Helical" evidence="17">
    <location>
        <begin position="173"/>
        <end position="191"/>
    </location>
</feature>
<dbReference type="STRING" id="1123243.SAMN02745190_00296"/>
<gene>
    <name evidence="18" type="ORF">SAMN02745190_00296</name>
</gene>
<keyword evidence="7 17" id="KW-1133">Transmembrane helix</keyword>
<evidence type="ECO:0000256" key="14">
    <source>
        <dbReference type="ARBA" id="ARBA00044770"/>
    </source>
</evidence>
<dbReference type="GO" id="GO:0005886">
    <property type="term" value="C:plasma membrane"/>
    <property type="evidence" value="ECO:0007669"/>
    <property type="project" value="TreeGrafter"/>
</dbReference>
<dbReference type="OrthoDB" id="9812661at2"/>
<evidence type="ECO:0000256" key="7">
    <source>
        <dbReference type="ARBA" id="ARBA00022989"/>
    </source>
</evidence>
<evidence type="ECO:0000256" key="16">
    <source>
        <dbReference type="ARBA" id="ARBA00049966"/>
    </source>
</evidence>
<dbReference type="PANTHER" id="PTHR30474:SF2">
    <property type="entry name" value="PEPTIDOGLYCAN GLYCOSYLTRANSFERASE FTSW-RELATED"/>
    <property type="match status" value="1"/>
</dbReference>
<evidence type="ECO:0000313" key="18">
    <source>
        <dbReference type="EMBL" id="SHE37225.1"/>
    </source>
</evidence>
<dbReference type="InterPro" id="IPR001182">
    <property type="entry name" value="FtsW/RodA"/>
</dbReference>
<dbReference type="RefSeq" id="WP_072934406.1">
    <property type="nucleotide sequence ID" value="NZ_FQUG01000002.1"/>
</dbReference>
<feature type="transmembrane region" description="Helical" evidence="17">
    <location>
        <begin position="314"/>
        <end position="336"/>
    </location>
</feature>
<dbReference type="GO" id="GO:0008955">
    <property type="term" value="F:peptidoglycan glycosyltransferase activity"/>
    <property type="evidence" value="ECO:0007669"/>
    <property type="project" value="UniProtKB-EC"/>
</dbReference>
<comment type="function">
    <text evidence="16">Peptidoglycan polymerase that is essential for cell division.</text>
</comment>
<feature type="transmembrane region" description="Helical" evidence="17">
    <location>
        <begin position="283"/>
        <end position="302"/>
    </location>
</feature>
<keyword evidence="5" id="KW-0133">Cell shape</keyword>
<protein>
    <recommendedName>
        <fullName evidence="12">Probable peptidoglycan glycosyltransferase FtsW</fullName>
        <ecNumber evidence="14">2.4.99.28</ecNumber>
    </recommendedName>
    <alternativeName>
        <fullName evidence="13">Cell division protein FtsW</fullName>
    </alternativeName>
    <alternativeName>
        <fullName evidence="10">Cell wall polymerase</fullName>
    </alternativeName>
    <alternativeName>
        <fullName evidence="9">Peptidoglycan polymerase</fullName>
    </alternativeName>
</protein>
<evidence type="ECO:0000256" key="15">
    <source>
        <dbReference type="ARBA" id="ARBA00049902"/>
    </source>
</evidence>
<keyword evidence="6" id="KW-0573">Peptidoglycan synthesis</keyword>
<dbReference type="EMBL" id="FQUG01000002">
    <property type="protein sequence ID" value="SHE37225.1"/>
    <property type="molecule type" value="Genomic_DNA"/>
</dbReference>
<evidence type="ECO:0000256" key="9">
    <source>
        <dbReference type="ARBA" id="ARBA00032370"/>
    </source>
</evidence>
<evidence type="ECO:0000256" key="5">
    <source>
        <dbReference type="ARBA" id="ARBA00022960"/>
    </source>
</evidence>
<keyword evidence="18" id="KW-0132">Cell division</keyword>
<dbReference type="GO" id="GO:0009252">
    <property type="term" value="P:peptidoglycan biosynthetic process"/>
    <property type="evidence" value="ECO:0007669"/>
    <property type="project" value="UniProtKB-KW"/>
</dbReference>
<dbReference type="EC" id="2.4.99.28" evidence="14"/>
<keyword evidence="3" id="KW-0808">Transferase</keyword>
<keyword evidence="8 17" id="KW-0472">Membrane</keyword>
<comment type="subcellular location">
    <subcellularLocation>
        <location evidence="1">Membrane</location>
        <topology evidence="1">Multi-pass membrane protein</topology>
    </subcellularLocation>
</comment>
<feature type="transmembrane region" description="Helical" evidence="17">
    <location>
        <begin position="198"/>
        <end position="217"/>
    </location>
</feature>
<proteinExistence type="inferred from homology"/>
<dbReference type="Pfam" id="PF01098">
    <property type="entry name" value="FTSW_RODA_SPOVE"/>
    <property type="match status" value="1"/>
</dbReference>
<evidence type="ECO:0000256" key="8">
    <source>
        <dbReference type="ARBA" id="ARBA00023136"/>
    </source>
</evidence>
<sequence>MNGEKLRDFKEKHSWKFWMNDREAILGIVVLLLIIGTINVFSSSFVLSETYYDTPYFFLSRHGINVFVGCVCFFVGALVDYHRWRSWIVGIFAIVVIMLIAVLVVGVEVNGAKRWLQLGITVQPAEFAKMLAIFIEAAYISSRVSIGGKCQMLHAQLGVLLLLFILIEREPDGATAALVLGVPMCMLLMSNMARQMKLTLIGMIVLAGGVICILQPYRLNRVLTMLNPWQDATDSGYQIVQSLQAIGSGGFWGMGLGQGISKYHYLPEAHTDFAFAILCQENGFLGAFAVILLFGAFTYYGARIAATAKDAYGQILAAGIVCLIVGQAVANMLMVGGWFPVVGVPLPFISYGGSSLAVSLGAVGILFNIGHKSAPPKTLVTSAPPKNVDVFGRPRLKRIK</sequence>
<dbReference type="AlphaFoldDB" id="A0A1M4SYF2"/>
<accession>A0A1M4SYF2</accession>
<reference evidence="18 19" key="1">
    <citation type="submission" date="2016-11" db="EMBL/GenBank/DDBJ databases">
        <authorList>
            <person name="Jaros S."/>
            <person name="Januszkiewicz K."/>
            <person name="Wedrychowicz H."/>
        </authorList>
    </citation>
    <scope>NUCLEOTIDE SEQUENCE [LARGE SCALE GENOMIC DNA]</scope>
    <source>
        <strain evidence="18 19">DSM 10502</strain>
    </source>
</reference>
<dbReference type="PANTHER" id="PTHR30474">
    <property type="entry name" value="CELL CYCLE PROTEIN"/>
    <property type="match status" value="1"/>
</dbReference>
<evidence type="ECO:0000256" key="1">
    <source>
        <dbReference type="ARBA" id="ARBA00004141"/>
    </source>
</evidence>
<evidence type="ECO:0000256" key="4">
    <source>
        <dbReference type="ARBA" id="ARBA00022692"/>
    </source>
</evidence>
<feature type="transmembrane region" description="Helical" evidence="17">
    <location>
        <begin position="59"/>
        <end position="79"/>
    </location>
</feature>
<keyword evidence="2" id="KW-0328">Glycosyltransferase</keyword>
<evidence type="ECO:0000256" key="11">
    <source>
        <dbReference type="ARBA" id="ARBA00038053"/>
    </source>
</evidence>
<evidence type="ECO:0000256" key="17">
    <source>
        <dbReference type="SAM" id="Phobius"/>
    </source>
</evidence>
<evidence type="ECO:0000256" key="2">
    <source>
        <dbReference type="ARBA" id="ARBA00022676"/>
    </source>
</evidence>
<evidence type="ECO:0000256" key="6">
    <source>
        <dbReference type="ARBA" id="ARBA00022984"/>
    </source>
</evidence>
<feature type="transmembrane region" description="Helical" evidence="17">
    <location>
        <begin position="348"/>
        <end position="369"/>
    </location>
</feature>
<dbReference type="Proteomes" id="UP000184404">
    <property type="component" value="Unassembled WGS sequence"/>
</dbReference>
<evidence type="ECO:0000256" key="12">
    <source>
        <dbReference type="ARBA" id="ARBA00041185"/>
    </source>
</evidence>
<evidence type="ECO:0000256" key="3">
    <source>
        <dbReference type="ARBA" id="ARBA00022679"/>
    </source>
</evidence>
<feature type="transmembrane region" description="Helical" evidence="17">
    <location>
        <begin position="24"/>
        <end position="47"/>
    </location>
</feature>
<keyword evidence="4 17" id="KW-0812">Transmembrane</keyword>
<name>A0A1M4SYF2_9FIRM</name>
<dbReference type="GO" id="GO:0015648">
    <property type="term" value="F:lipid-linked peptidoglycan transporter activity"/>
    <property type="evidence" value="ECO:0007669"/>
    <property type="project" value="TreeGrafter"/>
</dbReference>
<comment type="similarity">
    <text evidence="11">Belongs to the SEDS family. FtsW subfamily.</text>
</comment>
<feature type="transmembrane region" description="Helical" evidence="17">
    <location>
        <begin position="86"/>
        <end position="107"/>
    </location>
</feature>
<keyword evidence="18" id="KW-0131">Cell cycle</keyword>
<comment type="catalytic activity">
    <reaction evidence="15">
        <text>[GlcNAc-(1-&gt;4)-Mur2Ac(oyl-L-Ala-gamma-D-Glu-L-Lys-D-Ala-D-Ala)](n)-di-trans,octa-cis-undecaprenyl diphosphate + beta-D-GlcNAc-(1-&gt;4)-Mur2Ac(oyl-L-Ala-gamma-D-Glu-L-Lys-D-Ala-D-Ala)-di-trans,octa-cis-undecaprenyl diphosphate = [GlcNAc-(1-&gt;4)-Mur2Ac(oyl-L-Ala-gamma-D-Glu-L-Lys-D-Ala-D-Ala)](n+1)-di-trans,octa-cis-undecaprenyl diphosphate + di-trans,octa-cis-undecaprenyl diphosphate + H(+)</text>
        <dbReference type="Rhea" id="RHEA:23708"/>
        <dbReference type="Rhea" id="RHEA-COMP:9602"/>
        <dbReference type="Rhea" id="RHEA-COMP:9603"/>
        <dbReference type="ChEBI" id="CHEBI:15378"/>
        <dbReference type="ChEBI" id="CHEBI:58405"/>
        <dbReference type="ChEBI" id="CHEBI:60033"/>
        <dbReference type="ChEBI" id="CHEBI:78435"/>
        <dbReference type="EC" id="2.4.99.28"/>
    </reaction>
</comment>